<evidence type="ECO:0000313" key="3">
    <source>
        <dbReference type="Proteomes" id="UP001603857"/>
    </source>
</evidence>
<accession>A0ABD1MUK2</accession>
<gene>
    <name evidence="2" type="ORF">Fmac_007428</name>
</gene>
<keyword evidence="1" id="KW-0472">Membrane</keyword>
<name>A0ABD1MUK2_9FABA</name>
<keyword evidence="1" id="KW-1133">Transmembrane helix</keyword>
<organism evidence="2 3">
    <name type="scientific">Flemingia macrophylla</name>
    <dbReference type="NCBI Taxonomy" id="520843"/>
    <lineage>
        <taxon>Eukaryota</taxon>
        <taxon>Viridiplantae</taxon>
        <taxon>Streptophyta</taxon>
        <taxon>Embryophyta</taxon>
        <taxon>Tracheophyta</taxon>
        <taxon>Spermatophyta</taxon>
        <taxon>Magnoliopsida</taxon>
        <taxon>eudicotyledons</taxon>
        <taxon>Gunneridae</taxon>
        <taxon>Pentapetalae</taxon>
        <taxon>rosids</taxon>
        <taxon>fabids</taxon>
        <taxon>Fabales</taxon>
        <taxon>Fabaceae</taxon>
        <taxon>Papilionoideae</taxon>
        <taxon>50 kb inversion clade</taxon>
        <taxon>NPAAA clade</taxon>
        <taxon>indigoferoid/millettioid clade</taxon>
        <taxon>Phaseoleae</taxon>
        <taxon>Flemingia</taxon>
    </lineage>
</organism>
<dbReference type="AlphaFoldDB" id="A0ABD1MUK2"/>
<evidence type="ECO:0000256" key="1">
    <source>
        <dbReference type="SAM" id="Phobius"/>
    </source>
</evidence>
<dbReference type="EMBL" id="JBGMDY010000003">
    <property type="protein sequence ID" value="KAL2339488.1"/>
    <property type="molecule type" value="Genomic_DNA"/>
</dbReference>
<keyword evidence="1" id="KW-0812">Transmembrane</keyword>
<feature type="transmembrane region" description="Helical" evidence="1">
    <location>
        <begin position="36"/>
        <end position="57"/>
    </location>
</feature>
<dbReference type="Proteomes" id="UP001603857">
    <property type="component" value="Unassembled WGS sequence"/>
</dbReference>
<sequence>MMDKMCLVVLVCDEVRNPLASIISCTPKYPHTKIFFIYLLFDGCLIEFIVLLLRFFVTRRK</sequence>
<protein>
    <submittedName>
        <fullName evidence="2">Uncharacterized protein</fullName>
    </submittedName>
</protein>
<comment type="caution">
    <text evidence="2">The sequence shown here is derived from an EMBL/GenBank/DDBJ whole genome shotgun (WGS) entry which is preliminary data.</text>
</comment>
<evidence type="ECO:0000313" key="2">
    <source>
        <dbReference type="EMBL" id="KAL2339488.1"/>
    </source>
</evidence>
<proteinExistence type="predicted"/>
<keyword evidence="3" id="KW-1185">Reference proteome</keyword>
<reference evidence="2 3" key="1">
    <citation type="submission" date="2024-08" db="EMBL/GenBank/DDBJ databases">
        <title>Insights into the chromosomal genome structure of Flemingia macrophylla.</title>
        <authorList>
            <person name="Ding Y."/>
            <person name="Zhao Y."/>
            <person name="Bi W."/>
            <person name="Wu M."/>
            <person name="Zhao G."/>
            <person name="Gong Y."/>
            <person name="Li W."/>
            <person name="Zhang P."/>
        </authorList>
    </citation>
    <scope>NUCLEOTIDE SEQUENCE [LARGE SCALE GENOMIC DNA]</scope>
    <source>
        <strain evidence="2">DYQJB</strain>
        <tissue evidence="2">Leaf</tissue>
    </source>
</reference>